<reference evidence="1 2" key="1">
    <citation type="submission" date="2021-02" db="EMBL/GenBank/DDBJ databases">
        <title>Alicyclobacillus curvatus sp. nov. and Alicyclobacillus mengziensis sp. nov., two acidophilic bacteria isolated from acid mine drainage.</title>
        <authorList>
            <person name="Huang Y."/>
        </authorList>
    </citation>
    <scope>NUCLEOTIDE SEQUENCE [LARGE SCALE GENOMIC DNA]</scope>
    <source>
        <strain evidence="1 2">S30H14</strain>
    </source>
</reference>
<proteinExistence type="predicted"/>
<dbReference type="RefSeq" id="WP_206657044.1">
    <property type="nucleotide sequence ID" value="NZ_CP071182.1"/>
</dbReference>
<evidence type="ECO:0000313" key="1">
    <source>
        <dbReference type="EMBL" id="QSO47700.1"/>
    </source>
</evidence>
<name>A0A9X7W004_9BACL</name>
<dbReference type="Proteomes" id="UP000663505">
    <property type="component" value="Chromosome"/>
</dbReference>
<dbReference type="KEGG" id="afx:JZ786_01185"/>
<evidence type="ECO:0000313" key="2">
    <source>
        <dbReference type="Proteomes" id="UP000663505"/>
    </source>
</evidence>
<dbReference type="InterPro" id="IPR042274">
    <property type="entry name" value="YycH/YycI_2"/>
</dbReference>
<dbReference type="Gene3D" id="3.30.310.160">
    <property type="entry name" value="YycH protein, domain 2"/>
    <property type="match status" value="1"/>
</dbReference>
<organism evidence="1 2">
    <name type="scientific">Alicyclobacillus mengziensis</name>
    <dbReference type="NCBI Taxonomy" id="2931921"/>
    <lineage>
        <taxon>Bacteria</taxon>
        <taxon>Bacillati</taxon>
        <taxon>Bacillota</taxon>
        <taxon>Bacilli</taxon>
        <taxon>Bacillales</taxon>
        <taxon>Alicyclobacillaceae</taxon>
        <taxon>Alicyclobacillus</taxon>
    </lineage>
</organism>
<keyword evidence="2" id="KW-1185">Reference proteome</keyword>
<protein>
    <submittedName>
        <fullName evidence="1">Uncharacterized protein</fullName>
    </submittedName>
</protein>
<sequence>MRVWPAFKTGLLVVLVGTSLVLSEELWTGGWGGVGEVNYSPEPSLPQASVPTEYAATTPCRIVLTGTDPSVSALFMPGTEDYKNWMTQLGQAHVYSLHMVSNLPKSFVRSVEYDFGVNMNYQELIHYIPGLQPSVLPKQGQTVYLYQSESAGPVMLALVSGAGTYVAQTDLSIVNFASMFRHAILLDPWEVWNRQSGAFVPKNSIDMFRATVFVNSHSIIPLVHSFFVNPQALTSVPESPTMVLWTDGSRAVWWDQQKHTLTYADPNLASSAASRTMAVTDILNYASSHGGAPKNSILVENSATANDASWTLRPYAFGFPIIGSNQSIVLQSVGGHVAKYQLPINELSFGQKNLVHIIGASPLAKILHKLMPSTPLNVLSVELGYALLPVDSHREKLEPVYLVSQSGMPLWEIDAVSGKVLKGMKIS</sequence>
<dbReference type="AlphaFoldDB" id="A0A9X7W004"/>
<accession>A0A9X7W004</accession>
<dbReference type="EMBL" id="CP071182">
    <property type="protein sequence ID" value="QSO47700.1"/>
    <property type="molecule type" value="Genomic_DNA"/>
</dbReference>
<gene>
    <name evidence="1" type="ORF">JZ786_01185</name>
</gene>